<dbReference type="Pfam" id="PF01584">
    <property type="entry name" value="CheW"/>
    <property type="match status" value="1"/>
</dbReference>
<dbReference type="InterPro" id="IPR005467">
    <property type="entry name" value="His_kinase_dom"/>
</dbReference>
<feature type="compositionally biased region" description="Low complexity" evidence="13">
    <location>
        <begin position="191"/>
        <end position="206"/>
    </location>
</feature>
<keyword evidence="6" id="KW-0808">Transferase</keyword>
<dbReference type="PROSITE" id="PS50894">
    <property type="entry name" value="HPT"/>
    <property type="match status" value="3"/>
</dbReference>
<evidence type="ECO:0000256" key="5">
    <source>
        <dbReference type="ARBA" id="ARBA00022553"/>
    </source>
</evidence>
<name>A0ABY5Y0M2_9BACT</name>
<accession>A0ABY5Y0M2</accession>
<feature type="domain" description="CheW-like" evidence="15">
    <location>
        <begin position="942"/>
        <end position="1075"/>
    </location>
</feature>
<dbReference type="Gene3D" id="1.10.287.560">
    <property type="entry name" value="Histidine kinase CheA-like, homodimeric domain"/>
    <property type="match status" value="1"/>
</dbReference>
<dbReference type="Gene3D" id="1.20.120.160">
    <property type="entry name" value="HPT domain"/>
    <property type="match status" value="3"/>
</dbReference>
<dbReference type="Pfam" id="PF01627">
    <property type="entry name" value="Hpt"/>
    <property type="match status" value="2"/>
</dbReference>
<dbReference type="InterPro" id="IPR036097">
    <property type="entry name" value="HisK_dim/P_sf"/>
</dbReference>
<keyword evidence="18" id="KW-1185">Reference proteome</keyword>
<evidence type="ECO:0000259" key="16">
    <source>
        <dbReference type="PROSITE" id="PS50894"/>
    </source>
</evidence>
<keyword evidence="5 12" id="KW-0597">Phosphoprotein</keyword>
<feature type="modified residue" description="Phosphohistidine" evidence="12">
    <location>
        <position position="50"/>
    </location>
</feature>
<dbReference type="InterPro" id="IPR036061">
    <property type="entry name" value="CheW-like_dom_sf"/>
</dbReference>
<evidence type="ECO:0000256" key="9">
    <source>
        <dbReference type="ARBA" id="ARBA00022840"/>
    </source>
</evidence>
<dbReference type="SMART" id="SM00073">
    <property type="entry name" value="HPT"/>
    <property type="match status" value="2"/>
</dbReference>
<dbReference type="EC" id="2.7.13.3" evidence="2"/>
<comment type="catalytic activity">
    <reaction evidence="1">
        <text>ATP + protein L-histidine = ADP + protein N-phospho-L-histidine.</text>
        <dbReference type="EC" id="2.7.13.3"/>
    </reaction>
</comment>
<gene>
    <name evidence="17" type="ORF">JBF11_09110</name>
</gene>
<dbReference type="SUPFAM" id="SSF55874">
    <property type="entry name" value="ATPase domain of HSP90 chaperone/DNA topoisomerase II/histidine kinase"/>
    <property type="match status" value="1"/>
</dbReference>
<dbReference type="InterPro" id="IPR036890">
    <property type="entry name" value="HATPase_C_sf"/>
</dbReference>
<dbReference type="Proteomes" id="UP001058120">
    <property type="component" value="Chromosome"/>
</dbReference>
<dbReference type="InterPro" id="IPR036641">
    <property type="entry name" value="HPT_dom_sf"/>
</dbReference>
<evidence type="ECO:0000313" key="17">
    <source>
        <dbReference type="EMBL" id="UWX05590.1"/>
    </source>
</evidence>
<dbReference type="SMART" id="SM00387">
    <property type="entry name" value="HATPase_c"/>
    <property type="match status" value="1"/>
</dbReference>
<evidence type="ECO:0000256" key="7">
    <source>
        <dbReference type="ARBA" id="ARBA00022741"/>
    </source>
</evidence>
<evidence type="ECO:0000256" key="12">
    <source>
        <dbReference type="PROSITE-ProRule" id="PRU00110"/>
    </source>
</evidence>
<comment type="caution">
    <text evidence="12">Lacks conserved residue(s) required for the propagation of feature annotation.</text>
</comment>
<dbReference type="PANTHER" id="PTHR43395:SF10">
    <property type="entry name" value="CHEMOTAXIS PROTEIN CHEA"/>
    <property type="match status" value="1"/>
</dbReference>
<dbReference type="EMBL" id="CP065938">
    <property type="protein sequence ID" value="UWX05590.1"/>
    <property type="molecule type" value="Genomic_DNA"/>
</dbReference>
<evidence type="ECO:0000259" key="15">
    <source>
        <dbReference type="PROSITE" id="PS50851"/>
    </source>
</evidence>
<evidence type="ECO:0000256" key="2">
    <source>
        <dbReference type="ARBA" id="ARBA00012438"/>
    </source>
</evidence>
<dbReference type="Gene3D" id="2.30.30.40">
    <property type="entry name" value="SH3 Domains"/>
    <property type="match status" value="1"/>
</dbReference>
<evidence type="ECO:0000256" key="1">
    <source>
        <dbReference type="ARBA" id="ARBA00000085"/>
    </source>
</evidence>
<feature type="region of interest" description="Disordered" evidence="13">
    <location>
        <begin position="153"/>
        <end position="206"/>
    </location>
</feature>
<keyword evidence="9" id="KW-0067">ATP-binding</keyword>
<dbReference type="InterPro" id="IPR051315">
    <property type="entry name" value="Bact_Chemotaxis_CheA"/>
</dbReference>
<dbReference type="PROSITE" id="PS50109">
    <property type="entry name" value="HIS_KIN"/>
    <property type="match status" value="1"/>
</dbReference>
<feature type="compositionally biased region" description="Low complexity" evidence="13">
    <location>
        <begin position="595"/>
        <end position="656"/>
    </location>
</feature>
<evidence type="ECO:0000256" key="13">
    <source>
        <dbReference type="SAM" id="MobiDB-lite"/>
    </source>
</evidence>
<dbReference type="SUPFAM" id="SSF47226">
    <property type="entry name" value="Histidine-containing phosphotransfer domain, HPT domain"/>
    <property type="match status" value="3"/>
</dbReference>
<evidence type="ECO:0000256" key="11">
    <source>
        <dbReference type="ARBA" id="ARBA00035100"/>
    </source>
</evidence>
<organism evidence="17 18">
    <name type="scientific">Taurinivorans muris</name>
    <dbReference type="NCBI Taxonomy" id="2787751"/>
    <lineage>
        <taxon>Bacteria</taxon>
        <taxon>Pseudomonadati</taxon>
        <taxon>Thermodesulfobacteriota</taxon>
        <taxon>Desulfovibrionia</taxon>
        <taxon>Desulfovibrionales</taxon>
        <taxon>Desulfovibrionaceae</taxon>
        <taxon>Taurinivorans</taxon>
    </lineage>
</organism>
<feature type="domain" description="HPt" evidence="16">
    <location>
        <begin position="251"/>
        <end position="359"/>
    </location>
</feature>
<dbReference type="InterPro" id="IPR002545">
    <property type="entry name" value="CheW-lke_dom"/>
</dbReference>
<keyword evidence="4" id="KW-0145">Chemotaxis</keyword>
<feature type="domain" description="HPt" evidence="16">
    <location>
        <begin position="3"/>
        <end position="107"/>
    </location>
</feature>
<keyword evidence="7" id="KW-0547">Nucleotide-binding</keyword>
<dbReference type="Gene3D" id="3.30.565.10">
    <property type="entry name" value="Histidine kinase-like ATPase, C-terminal domain"/>
    <property type="match status" value="1"/>
</dbReference>
<reference evidence="17" key="1">
    <citation type="submission" date="2020-12" db="EMBL/GenBank/DDBJ databases">
        <title>Taurinivorans muris gen. nov., sp. nov., fundamental and realized metabolic niche of a ubiquitous sulfidogenic bacterium in the murine intestine.</title>
        <authorList>
            <person name="Ye H."/>
            <person name="Hanson B.T."/>
            <person name="Loy A."/>
        </authorList>
    </citation>
    <scope>NUCLEOTIDE SEQUENCE</scope>
    <source>
        <strain evidence="17">LT0009</strain>
    </source>
</reference>
<dbReference type="SMART" id="SM00260">
    <property type="entry name" value="CheW"/>
    <property type="match status" value="1"/>
</dbReference>
<keyword evidence="8" id="KW-0418">Kinase</keyword>
<feature type="modified residue" description="Phosphohistidine" evidence="12">
    <location>
        <position position="302"/>
    </location>
</feature>
<dbReference type="PRINTS" id="PR00344">
    <property type="entry name" value="BCTRLSENSOR"/>
</dbReference>
<dbReference type="CDD" id="cd00088">
    <property type="entry name" value="HPT"/>
    <property type="match status" value="2"/>
</dbReference>
<evidence type="ECO:0000256" key="10">
    <source>
        <dbReference type="ARBA" id="ARBA00023012"/>
    </source>
</evidence>
<dbReference type="PROSITE" id="PS50851">
    <property type="entry name" value="CHEW"/>
    <property type="match status" value="1"/>
</dbReference>
<dbReference type="SMART" id="SM01231">
    <property type="entry name" value="H-kinase_dim"/>
    <property type="match status" value="1"/>
</dbReference>
<comment type="function">
    <text evidence="11">Involved in the transmission of sensory signals from the chemoreceptors to the flagellar motors. CheA is autophosphorylated; it can transfer its phosphate group to either CheB or CheY.</text>
</comment>
<dbReference type="InterPro" id="IPR004358">
    <property type="entry name" value="Sig_transdc_His_kin-like_C"/>
</dbReference>
<dbReference type="SUPFAM" id="SSF50341">
    <property type="entry name" value="CheW-like"/>
    <property type="match status" value="1"/>
</dbReference>
<protein>
    <recommendedName>
        <fullName evidence="3">Chemotaxis protein CheA</fullName>
        <ecNumber evidence="2">2.7.13.3</ecNumber>
    </recommendedName>
</protein>
<dbReference type="CDD" id="cd16916">
    <property type="entry name" value="HATPase_CheA-like"/>
    <property type="match status" value="1"/>
</dbReference>
<dbReference type="Pfam" id="PF02518">
    <property type="entry name" value="HATPase_c"/>
    <property type="match status" value="1"/>
</dbReference>
<sequence length="1081" mass="116096">MSQEFLDPELVADFIIESREHLETIEPNLLELEKTPENLVLLNDIFRPMHSLKGASGFLGLNRINKLAHRAENVLDELRKGTMTVDSVIMDIILATTDAFNNMLNSLEETNSEGDTPIDHLVDLLDRILAGERFTSMEEALNGGGAVPVEQTQAAEPVTEPAEEAGPAEEPAQAVEEPAPAEAVQEEAPETEAAAEPAAEQAPVQVAAEVPAQAPAENSVPVQNTNTAKARKVLPSGEWILTLAKKDPLILSAFGEDHLRDFIDEALDNTSMLYDGLIELEKISHDHEDAHELVNTLFRNFHNLKGNSGLVGFHDLNALTHEAETLLNRARQGELVVTNDLIDLLLIVVDVMEALIRSINISAGNAAVFDTSELLAQLKDAVAGNPPSLPPSIFLSDDSAPEEQEETKQEGGLIIPGAPELQELTHAGIKEMPLTSIGAGLLDSDDDLALFQSTVKQQYAVIQYALKELEKDPTVKAQQDALFRGYTAIQNASSFMEFAELKEYAQRTANIVDQGRTSDIGFECLVPLLDQETDIIVEMANNAIEQAVLAKNPELANSAETAETPKAEEKPAQASAAPAPEAPKPEVSKQEEKAPAAPASAPAPAAAQTAAKPEAPAASAAAPKTPAPAASEKAQAAPKTAAPAAPAAKPAAPAASADHHPQGANGAKSAASAPHAEKATTSSIRVDYEKLDHLMNLIGELLINRNRYAMIAKNLESNINEVDIVNVAQDLSETTYAMSRISDDLQDTLMKVRMLPVSSVFSRFPRLVRDLSRKVNKEVELVFEGEETELDKSIIEAINDPLMHLIRNSVDHGIEDAETRLALGKPAGGRVTLRAYHKGNSVVIEIEDDGKGIDPEKMREVAINKGIISPEEAKALTDREAVELIFAPGFSSAQVVTDISGRGVGMDVVRTNIKNLKGNIAIHTVPNQGTRFSLSLPLTLAIIEALMIKMGDQTYAIPLDAVATTTKLDSNILTSINGRNAVTLRGEVLGIVDLGELLNLPETINNDTISVVILQDNDRRIGLVVNQLLDRQEIVIKPLGMYLNNIQGLSGASIMGDGSVVLILDPHEIYTMASPKAIANQ</sequence>
<feature type="region of interest" description="Disordered" evidence="13">
    <location>
        <begin position="558"/>
        <end position="678"/>
    </location>
</feature>
<evidence type="ECO:0000259" key="14">
    <source>
        <dbReference type="PROSITE" id="PS50109"/>
    </source>
</evidence>
<dbReference type="InterPro" id="IPR008207">
    <property type="entry name" value="Sig_transdc_His_kin_Hpt_dom"/>
</dbReference>
<keyword evidence="10" id="KW-0902">Two-component regulatory system</keyword>
<feature type="domain" description="Histidine kinase" evidence="14">
    <location>
        <begin position="672"/>
        <end position="940"/>
    </location>
</feature>
<evidence type="ECO:0000313" key="18">
    <source>
        <dbReference type="Proteomes" id="UP001058120"/>
    </source>
</evidence>
<dbReference type="Pfam" id="PF02895">
    <property type="entry name" value="H-kinase_dim"/>
    <property type="match status" value="1"/>
</dbReference>
<evidence type="ECO:0000256" key="8">
    <source>
        <dbReference type="ARBA" id="ARBA00022777"/>
    </source>
</evidence>
<dbReference type="InterPro" id="IPR037006">
    <property type="entry name" value="CheA-like_homodim_sf"/>
</dbReference>
<dbReference type="InterPro" id="IPR004105">
    <property type="entry name" value="CheA-like_dim"/>
</dbReference>
<evidence type="ECO:0000256" key="3">
    <source>
        <dbReference type="ARBA" id="ARBA00021495"/>
    </source>
</evidence>
<feature type="compositionally biased region" description="Basic and acidic residues" evidence="13">
    <location>
        <begin position="583"/>
        <end position="594"/>
    </location>
</feature>
<evidence type="ECO:0000256" key="6">
    <source>
        <dbReference type="ARBA" id="ARBA00022679"/>
    </source>
</evidence>
<dbReference type="InterPro" id="IPR003594">
    <property type="entry name" value="HATPase_dom"/>
</dbReference>
<feature type="compositionally biased region" description="Low complexity" evidence="13">
    <location>
        <begin position="168"/>
        <end position="183"/>
    </location>
</feature>
<evidence type="ECO:0000256" key="4">
    <source>
        <dbReference type="ARBA" id="ARBA00022500"/>
    </source>
</evidence>
<dbReference type="RefSeq" id="WP_334315175.1">
    <property type="nucleotide sequence ID" value="NZ_CP065938.1"/>
</dbReference>
<feature type="domain" description="HPt" evidence="16">
    <location>
        <begin position="440"/>
        <end position="543"/>
    </location>
</feature>
<proteinExistence type="predicted"/>
<dbReference type="CDD" id="cd00731">
    <property type="entry name" value="CheA_reg"/>
    <property type="match status" value="1"/>
</dbReference>
<dbReference type="SUPFAM" id="SSF47384">
    <property type="entry name" value="Homodimeric domain of signal transducing histidine kinase"/>
    <property type="match status" value="1"/>
</dbReference>
<dbReference type="PANTHER" id="PTHR43395">
    <property type="entry name" value="SENSOR HISTIDINE KINASE CHEA"/>
    <property type="match status" value="1"/>
</dbReference>